<name>A0A3D9BEU8_9FLAO</name>
<sequence length="61" mass="7198">MRNDVLLILLISSAVFIAVLVYNVKRLKKMTYEEREKETDRSLDRAGWLTIIKNILKLFTN</sequence>
<organism evidence="2 3">
    <name type="scientific">Candidatus Chryseobacterium massiliense</name>
    <dbReference type="NCBI Taxonomy" id="204089"/>
    <lineage>
        <taxon>Bacteria</taxon>
        <taxon>Pseudomonadati</taxon>
        <taxon>Bacteroidota</taxon>
        <taxon>Flavobacteriia</taxon>
        <taxon>Flavobacteriales</taxon>
        <taxon>Weeksellaceae</taxon>
        <taxon>Chryseobacterium group</taxon>
        <taxon>Chryseobacterium</taxon>
    </lineage>
</organism>
<feature type="transmembrane region" description="Helical" evidence="1">
    <location>
        <begin position="6"/>
        <end position="24"/>
    </location>
</feature>
<evidence type="ECO:0000256" key="1">
    <source>
        <dbReference type="SAM" id="Phobius"/>
    </source>
</evidence>
<keyword evidence="1" id="KW-0472">Membrane</keyword>
<evidence type="ECO:0000313" key="2">
    <source>
        <dbReference type="EMBL" id="REC52055.1"/>
    </source>
</evidence>
<dbReference type="EMBL" id="QNVU01000005">
    <property type="protein sequence ID" value="REC52055.1"/>
    <property type="molecule type" value="Genomic_DNA"/>
</dbReference>
<proteinExistence type="predicted"/>
<accession>A0A3D9BEU8</accession>
<dbReference type="AlphaFoldDB" id="A0A3D9BEU8"/>
<evidence type="ECO:0000313" key="3">
    <source>
        <dbReference type="Proteomes" id="UP000256924"/>
    </source>
</evidence>
<protein>
    <submittedName>
        <fullName evidence="2">Uncharacterized protein</fullName>
    </submittedName>
</protein>
<gene>
    <name evidence="2" type="ORF">DRF68_03710</name>
</gene>
<comment type="caution">
    <text evidence="2">The sequence shown here is derived from an EMBL/GenBank/DDBJ whole genome shotgun (WGS) entry which is preliminary data.</text>
</comment>
<dbReference type="Proteomes" id="UP000256924">
    <property type="component" value="Unassembled WGS sequence"/>
</dbReference>
<keyword evidence="3" id="KW-1185">Reference proteome</keyword>
<keyword evidence="1" id="KW-1133">Transmembrane helix</keyword>
<keyword evidence="1" id="KW-0812">Transmembrane</keyword>
<reference evidence="2 3" key="1">
    <citation type="journal article" date="2004" name="Emerg. Infect. Dis.">
        <title>Amoebae-resisting bacteria isolated from human nasal swabs by amoebal coculture.</title>
        <authorList>
            <person name="Greub G."/>
            <person name="La Scola B."/>
            <person name="Raoult D."/>
        </authorList>
    </citation>
    <scope>NUCLEOTIDE SEQUENCE [LARGE SCALE GENOMIC DNA]</scope>
    <source>
        <strain evidence="2 3">CCUG 51329</strain>
    </source>
</reference>